<dbReference type="PROSITE" id="PS51186">
    <property type="entry name" value="GNAT"/>
    <property type="match status" value="1"/>
</dbReference>
<dbReference type="RefSeq" id="WP_072428021.1">
    <property type="nucleotide sequence ID" value="NZ_FPKR01000005.1"/>
</dbReference>
<dbReference type="GO" id="GO:0016747">
    <property type="term" value="F:acyltransferase activity, transferring groups other than amino-acyl groups"/>
    <property type="evidence" value="ECO:0007669"/>
    <property type="project" value="InterPro"/>
</dbReference>
<keyword evidence="3" id="KW-1185">Reference proteome</keyword>
<dbReference type="Gene3D" id="3.40.630.30">
    <property type="match status" value="1"/>
</dbReference>
<dbReference type="PANTHER" id="PTHR43792">
    <property type="entry name" value="GNAT FAMILY, PUTATIVE (AFU_ORTHOLOGUE AFUA_3G00765)-RELATED-RELATED"/>
    <property type="match status" value="1"/>
</dbReference>
<dbReference type="PANTHER" id="PTHR43792:SF1">
    <property type="entry name" value="N-ACETYLTRANSFERASE DOMAIN-CONTAINING PROTEIN"/>
    <property type="match status" value="1"/>
</dbReference>
<accession>A0A1K2HF88</accession>
<reference evidence="2 3" key="1">
    <citation type="submission" date="2016-11" db="EMBL/GenBank/DDBJ databases">
        <authorList>
            <person name="Jaros S."/>
            <person name="Januszkiewicz K."/>
            <person name="Wedrychowicz H."/>
        </authorList>
    </citation>
    <scope>NUCLEOTIDE SEQUENCE [LARGE SCALE GENOMIC DNA]</scope>
    <source>
        <strain evidence="2 3">DSM 18899</strain>
    </source>
</reference>
<dbReference type="AlphaFoldDB" id="A0A1K2HF88"/>
<proteinExistence type="predicted"/>
<dbReference type="EMBL" id="FPKR01000005">
    <property type="protein sequence ID" value="SFZ75185.1"/>
    <property type="molecule type" value="Genomic_DNA"/>
</dbReference>
<evidence type="ECO:0000259" key="1">
    <source>
        <dbReference type="PROSITE" id="PS51186"/>
    </source>
</evidence>
<organism evidence="2 3">
    <name type="scientific">Chitinimonas taiwanensis DSM 18899</name>
    <dbReference type="NCBI Taxonomy" id="1121279"/>
    <lineage>
        <taxon>Bacteria</taxon>
        <taxon>Pseudomonadati</taxon>
        <taxon>Pseudomonadota</taxon>
        <taxon>Betaproteobacteria</taxon>
        <taxon>Neisseriales</taxon>
        <taxon>Chitinibacteraceae</taxon>
        <taxon>Chitinimonas</taxon>
    </lineage>
</organism>
<sequence>MPFTLRGERVLLRDWRDDDLPAWVAMNADPAVRRYFPSVLDEAAALGEASRIRAHAEREGFTFWALDIPGVADFAGFVGLIRTGFDAHFTPCVEIGWRLAQAYWGQGYASEAARLALQQGFDTLQLDEIVALTVPANLPSQAVMQRIGMRRDPSDDFDHPRLSDGHPLQRHLLYRIKRQDWRAQLSA</sequence>
<dbReference type="SUPFAM" id="SSF55729">
    <property type="entry name" value="Acyl-CoA N-acyltransferases (Nat)"/>
    <property type="match status" value="1"/>
</dbReference>
<gene>
    <name evidence="2" type="ORF">SAMN02745887_01496</name>
</gene>
<evidence type="ECO:0000313" key="2">
    <source>
        <dbReference type="EMBL" id="SFZ75185.1"/>
    </source>
</evidence>
<dbReference type="Proteomes" id="UP000186513">
    <property type="component" value="Unassembled WGS sequence"/>
</dbReference>
<keyword evidence="2" id="KW-0808">Transferase</keyword>
<dbReference type="STRING" id="1121279.SAMN02745887_01496"/>
<dbReference type="OrthoDB" id="9801656at2"/>
<dbReference type="InterPro" id="IPR000182">
    <property type="entry name" value="GNAT_dom"/>
</dbReference>
<protein>
    <submittedName>
        <fullName evidence="2">Ribosomal-protein-alanine N-acetyltransferase</fullName>
    </submittedName>
</protein>
<dbReference type="InterPro" id="IPR016181">
    <property type="entry name" value="Acyl_CoA_acyltransferase"/>
</dbReference>
<feature type="domain" description="N-acetyltransferase" evidence="1">
    <location>
        <begin position="10"/>
        <end position="179"/>
    </location>
</feature>
<dbReference type="InterPro" id="IPR051531">
    <property type="entry name" value="N-acetyltransferase"/>
</dbReference>
<evidence type="ECO:0000313" key="3">
    <source>
        <dbReference type="Proteomes" id="UP000186513"/>
    </source>
</evidence>
<dbReference type="Pfam" id="PF13302">
    <property type="entry name" value="Acetyltransf_3"/>
    <property type="match status" value="1"/>
</dbReference>
<name>A0A1K2HF88_9NEIS</name>